<dbReference type="InterPro" id="IPR036844">
    <property type="entry name" value="Hint_dom_sf"/>
</dbReference>
<dbReference type="OrthoDB" id="6305173at2"/>
<dbReference type="InterPro" id="IPR001343">
    <property type="entry name" value="Hemolysn_Ca-bd"/>
</dbReference>
<dbReference type="PROSITE" id="PS00330">
    <property type="entry name" value="HEMOLYSIN_CALCIUM"/>
    <property type="match status" value="2"/>
</dbReference>
<dbReference type="InterPro" id="IPR018511">
    <property type="entry name" value="Hemolysin-typ_Ca-bd_CS"/>
</dbReference>
<evidence type="ECO:0000256" key="3">
    <source>
        <dbReference type="SAM" id="MobiDB-lite"/>
    </source>
</evidence>
<reference evidence="5 6" key="1">
    <citation type="submission" date="2018-08" db="EMBL/GenBank/DDBJ databases">
        <title>Pseudooceanicola sediminis CY03 in the family Rhodobacteracea.</title>
        <authorList>
            <person name="Zhang Y.-J."/>
        </authorList>
    </citation>
    <scope>NUCLEOTIDE SEQUENCE [LARGE SCALE GENOMIC DNA]</scope>
    <source>
        <strain evidence="5 6">CY03</strain>
    </source>
</reference>
<keyword evidence="6" id="KW-1185">Reference proteome</keyword>
<comment type="subcellular location">
    <subcellularLocation>
        <location evidence="1">Secreted</location>
    </subcellularLocation>
</comment>
<dbReference type="Gene3D" id="2.170.16.10">
    <property type="entry name" value="Hedgehog/Intein (Hint) domain"/>
    <property type="match status" value="1"/>
</dbReference>
<evidence type="ECO:0000259" key="4">
    <source>
        <dbReference type="Pfam" id="PF13403"/>
    </source>
</evidence>
<dbReference type="InterPro" id="IPR006141">
    <property type="entry name" value="Intein_N"/>
</dbReference>
<evidence type="ECO:0000313" key="5">
    <source>
        <dbReference type="EMBL" id="RII39619.1"/>
    </source>
</evidence>
<keyword evidence="2" id="KW-0964">Secreted</keyword>
<dbReference type="RefSeq" id="WP_119398055.1">
    <property type="nucleotide sequence ID" value="NZ_QWJJ01000004.1"/>
</dbReference>
<dbReference type="PROSITE" id="PS50817">
    <property type="entry name" value="INTEIN_N_TER"/>
    <property type="match status" value="1"/>
</dbReference>
<dbReference type="InterPro" id="IPR011049">
    <property type="entry name" value="Serralysin-like_metalloprot_C"/>
</dbReference>
<dbReference type="GO" id="GO:0016539">
    <property type="term" value="P:intein-mediated protein splicing"/>
    <property type="evidence" value="ECO:0007669"/>
    <property type="project" value="InterPro"/>
</dbReference>
<dbReference type="PRINTS" id="PR00313">
    <property type="entry name" value="CABNDNGRPT"/>
</dbReference>
<comment type="caution">
    <text evidence="5">The sequence shown here is derived from an EMBL/GenBank/DDBJ whole genome shotgun (WGS) entry which is preliminary data.</text>
</comment>
<dbReference type="PANTHER" id="PTHR38340:SF1">
    <property type="entry name" value="S-LAYER PROTEIN"/>
    <property type="match status" value="1"/>
</dbReference>
<dbReference type="SUPFAM" id="SSF51294">
    <property type="entry name" value="Hedgehog/intein (Hint) domain"/>
    <property type="match status" value="1"/>
</dbReference>
<dbReference type="PANTHER" id="PTHR38340">
    <property type="entry name" value="S-LAYER PROTEIN"/>
    <property type="match status" value="1"/>
</dbReference>
<evidence type="ECO:0000256" key="2">
    <source>
        <dbReference type="ARBA" id="ARBA00022525"/>
    </source>
</evidence>
<feature type="domain" description="Hedgehog/Intein (Hint)" evidence="4">
    <location>
        <begin position="253"/>
        <end position="399"/>
    </location>
</feature>
<feature type="region of interest" description="Disordered" evidence="3">
    <location>
        <begin position="1"/>
        <end position="124"/>
    </location>
</feature>
<protein>
    <submittedName>
        <fullName evidence="5">Type I secretion protein</fullName>
    </submittedName>
</protein>
<evidence type="ECO:0000256" key="1">
    <source>
        <dbReference type="ARBA" id="ARBA00004613"/>
    </source>
</evidence>
<dbReference type="InterPro" id="IPR050557">
    <property type="entry name" value="RTX_toxin/Mannuronan_C5-epim"/>
</dbReference>
<dbReference type="SUPFAM" id="SSF51120">
    <property type="entry name" value="beta-Roll"/>
    <property type="match status" value="2"/>
</dbReference>
<sequence length="452" mass="47860">MAGGKTGGGSSGGRKSGDTISGTDRDDTLSGGRGADHISGGNGRDVLHGGAGNDTLLGEGGEDKIFGDSGDDFIDGGQSRDTISGGSGNDQVSGGDGEDLIYGDDGDDTLDGGQGQDTLYGGAGNDVLSGGDTAWNKGVDVLYGGDGDDTLSSNGNQDQLYGEQGSDTFTVIADGSNLNNLSIDGGEDWDNTDQDVLDLSQYTERYPDLQIIYEQGGPTTESGQILLKTGSGQELGRINYSNIEVIRTEPAVICFAPGTLIATIKGEVPVEELRPGARVITRDNGMQQLRWIGRRSLTAAELAVAPHLRPIRIRAGALGRGLPDRDLTVSPNHRMLIRSERASLLYEESEVLIAAKHLVGMPGVERVVQGQVVYLHLLFDQHEVILANGAWSESFQPGDYSMKGLADDQRSEVYHLFPELAEAEHLAQYSAARRSLKQHEVKVLRAGNGVFG</sequence>
<gene>
    <name evidence="5" type="ORF">DL237_05555</name>
</gene>
<dbReference type="Gene3D" id="2.150.10.10">
    <property type="entry name" value="Serralysin-like metalloprotease, C-terminal"/>
    <property type="match status" value="3"/>
</dbReference>
<dbReference type="AlphaFoldDB" id="A0A399J5L0"/>
<accession>A0A399J5L0</accession>
<feature type="compositionally biased region" description="Gly residues" evidence="3">
    <location>
        <begin position="1"/>
        <end position="14"/>
    </location>
</feature>
<dbReference type="GO" id="GO:0005576">
    <property type="term" value="C:extracellular region"/>
    <property type="evidence" value="ECO:0007669"/>
    <property type="project" value="UniProtKB-SubCell"/>
</dbReference>
<dbReference type="Pfam" id="PF00353">
    <property type="entry name" value="HemolysinCabind"/>
    <property type="match status" value="3"/>
</dbReference>
<dbReference type="EMBL" id="QWJJ01000004">
    <property type="protein sequence ID" value="RII39619.1"/>
    <property type="molecule type" value="Genomic_DNA"/>
</dbReference>
<name>A0A399J5L0_9RHOB</name>
<organism evidence="5 6">
    <name type="scientific">Pseudooceanicola sediminis</name>
    <dbReference type="NCBI Taxonomy" id="2211117"/>
    <lineage>
        <taxon>Bacteria</taxon>
        <taxon>Pseudomonadati</taxon>
        <taxon>Pseudomonadota</taxon>
        <taxon>Alphaproteobacteria</taxon>
        <taxon>Rhodobacterales</taxon>
        <taxon>Paracoccaceae</taxon>
        <taxon>Pseudooceanicola</taxon>
    </lineage>
</organism>
<evidence type="ECO:0000313" key="6">
    <source>
        <dbReference type="Proteomes" id="UP000265848"/>
    </source>
</evidence>
<proteinExistence type="predicted"/>
<feature type="compositionally biased region" description="Acidic residues" evidence="3">
    <location>
        <begin position="96"/>
        <end position="110"/>
    </location>
</feature>
<dbReference type="InterPro" id="IPR028992">
    <property type="entry name" value="Hedgehog/Intein_dom"/>
</dbReference>
<dbReference type="Proteomes" id="UP000265848">
    <property type="component" value="Unassembled WGS sequence"/>
</dbReference>
<dbReference type="Pfam" id="PF13403">
    <property type="entry name" value="Hint_2"/>
    <property type="match status" value="1"/>
</dbReference>
<dbReference type="GO" id="GO:0005509">
    <property type="term" value="F:calcium ion binding"/>
    <property type="evidence" value="ECO:0007669"/>
    <property type="project" value="InterPro"/>
</dbReference>
<feature type="compositionally biased region" description="Polar residues" evidence="3">
    <location>
        <begin position="79"/>
        <end position="92"/>
    </location>
</feature>